<name>A0A6J4S412_9ACTN</name>
<feature type="region of interest" description="Disordered" evidence="1">
    <location>
        <begin position="41"/>
        <end position="66"/>
    </location>
</feature>
<evidence type="ECO:0000313" key="2">
    <source>
        <dbReference type="EMBL" id="CAA9489162.1"/>
    </source>
</evidence>
<dbReference type="EMBL" id="CADCVU010000056">
    <property type="protein sequence ID" value="CAA9489162.1"/>
    <property type="molecule type" value="Genomic_DNA"/>
</dbReference>
<dbReference type="AlphaFoldDB" id="A0A6J4S412"/>
<protein>
    <submittedName>
        <fullName evidence="2">Uncharacterized protein</fullName>
    </submittedName>
</protein>
<evidence type="ECO:0000256" key="1">
    <source>
        <dbReference type="SAM" id="MobiDB-lite"/>
    </source>
</evidence>
<accession>A0A6J4S412</accession>
<sequence length="66" mass="7369">MEEKKPLQSLLTTFPSYLVDSMQRQWVTSSIRTTRPFRARKMSGAAPTTTVRGRAARMPDAPAAES</sequence>
<reference evidence="2" key="1">
    <citation type="submission" date="2020-02" db="EMBL/GenBank/DDBJ databases">
        <authorList>
            <person name="Meier V. D."/>
        </authorList>
    </citation>
    <scope>NUCLEOTIDE SEQUENCE</scope>
    <source>
        <strain evidence="2">AVDCRST_MAG45</strain>
    </source>
</reference>
<organism evidence="2">
    <name type="scientific">uncultured Solirubrobacterales bacterium</name>
    <dbReference type="NCBI Taxonomy" id="768556"/>
    <lineage>
        <taxon>Bacteria</taxon>
        <taxon>Bacillati</taxon>
        <taxon>Actinomycetota</taxon>
        <taxon>Thermoleophilia</taxon>
        <taxon>Solirubrobacterales</taxon>
        <taxon>environmental samples</taxon>
    </lineage>
</organism>
<gene>
    <name evidence="2" type="ORF">AVDCRST_MAG45-634</name>
</gene>
<proteinExistence type="predicted"/>